<evidence type="ECO:0000256" key="4">
    <source>
        <dbReference type="ARBA" id="ARBA00022932"/>
    </source>
</evidence>
<dbReference type="GO" id="GO:0003677">
    <property type="term" value="F:DNA binding"/>
    <property type="evidence" value="ECO:0007669"/>
    <property type="project" value="UniProtKB-KW"/>
</dbReference>
<protein>
    <recommendedName>
        <fullName evidence="6">DNA polymerase epsilon catalytic subunit</fullName>
        <ecNumber evidence="6">2.7.7.7</ecNumber>
    </recommendedName>
</protein>
<dbReference type="GO" id="GO:0006297">
    <property type="term" value="P:nucleotide-excision repair, DNA gap filling"/>
    <property type="evidence" value="ECO:0007669"/>
    <property type="project" value="TreeGrafter"/>
</dbReference>
<dbReference type="EMBL" id="BGZK01000161">
    <property type="protein sequence ID" value="GBP24390.1"/>
    <property type="molecule type" value="Genomic_DNA"/>
</dbReference>
<comment type="similarity">
    <text evidence="6">Belongs to the DNA polymerase type-B family.</text>
</comment>
<keyword evidence="6" id="KW-0411">Iron-sulfur</keyword>
<keyword evidence="4 6" id="KW-0239">DNA-directed DNA polymerase</keyword>
<dbReference type="Pfam" id="PF22912">
    <property type="entry name" value="zf-DPOE"/>
    <property type="match status" value="1"/>
</dbReference>
<keyword evidence="6" id="KW-0408">Iron</keyword>
<comment type="subcellular location">
    <subcellularLocation>
        <location evidence="6">Nucleus</location>
    </subcellularLocation>
</comment>
<keyword evidence="2 6" id="KW-0548">Nucleotidyltransferase</keyword>
<dbReference type="PANTHER" id="PTHR10670">
    <property type="entry name" value="DNA POLYMERASE EPSILON CATALYTIC SUBUNIT A"/>
    <property type="match status" value="1"/>
</dbReference>
<dbReference type="GO" id="GO:0008270">
    <property type="term" value="F:zinc ion binding"/>
    <property type="evidence" value="ECO:0007669"/>
    <property type="project" value="UniProtKB-KW"/>
</dbReference>
<keyword evidence="6" id="KW-0862">Zinc</keyword>
<dbReference type="GO" id="GO:0006272">
    <property type="term" value="P:leading strand elongation"/>
    <property type="evidence" value="ECO:0007669"/>
    <property type="project" value="TreeGrafter"/>
</dbReference>
<evidence type="ECO:0000313" key="9">
    <source>
        <dbReference type="Proteomes" id="UP000299102"/>
    </source>
</evidence>
<evidence type="ECO:0000256" key="6">
    <source>
        <dbReference type="RuleBase" id="RU365029"/>
    </source>
</evidence>
<dbReference type="Pfam" id="PF23250">
    <property type="entry name" value="zf_DPOE_2"/>
    <property type="match status" value="1"/>
</dbReference>
<dbReference type="SMART" id="SM01159">
    <property type="entry name" value="DUF1744"/>
    <property type="match status" value="1"/>
</dbReference>
<keyword evidence="9" id="KW-1185">Reference proteome</keyword>
<keyword evidence="1 6" id="KW-0808">Transferase</keyword>
<dbReference type="PANTHER" id="PTHR10670:SF0">
    <property type="entry name" value="DNA POLYMERASE EPSILON CATALYTIC SUBUNIT A"/>
    <property type="match status" value="1"/>
</dbReference>
<comment type="function">
    <text evidence="6">DNA polymerase II participates in chromosomal DNA replication.</text>
</comment>
<evidence type="ECO:0000256" key="5">
    <source>
        <dbReference type="ARBA" id="ARBA00023125"/>
    </source>
</evidence>
<dbReference type="GO" id="GO:0008310">
    <property type="term" value="F:single-stranded DNA 3'-5' DNA exonuclease activity"/>
    <property type="evidence" value="ECO:0007669"/>
    <property type="project" value="TreeGrafter"/>
</dbReference>
<dbReference type="GO" id="GO:0045004">
    <property type="term" value="P:DNA replication proofreading"/>
    <property type="evidence" value="ECO:0007669"/>
    <property type="project" value="TreeGrafter"/>
</dbReference>
<organism evidence="8 9">
    <name type="scientific">Eumeta variegata</name>
    <name type="common">Bagworm moth</name>
    <name type="synonym">Eumeta japonica</name>
    <dbReference type="NCBI Taxonomy" id="151549"/>
    <lineage>
        <taxon>Eukaryota</taxon>
        <taxon>Metazoa</taxon>
        <taxon>Ecdysozoa</taxon>
        <taxon>Arthropoda</taxon>
        <taxon>Hexapoda</taxon>
        <taxon>Insecta</taxon>
        <taxon>Pterygota</taxon>
        <taxon>Neoptera</taxon>
        <taxon>Endopterygota</taxon>
        <taxon>Lepidoptera</taxon>
        <taxon>Glossata</taxon>
        <taxon>Ditrysia</taxon>
        <taxon>Tineoidea</taxon>
        <taxon>Psychidae</taxon>
        <taxon>Oiketicinae</taxon>
        <taxon>Eumeta</taxon>
    </lineage>
</organism>
<evidence type="ECO:0000256" key="1">
    <source>
        <dbReference type="ARBA" id="ARBA00022679"/>
    </source>
</evidence>
<dbReference type="GO" id="GO:0003887">
    <property type="term" value="F:DNA-directed DNA polymerase activity"/>
    <property type="evidence" value="ECO:0007669"/>
    <property type="project" value="UniProtKB-KW"/>
</dbReference>
<comment type="caution">
    <text evidence="8">The sequence shown here is derived from an EMBL/GenBank/DDBJ whole genome shotgun (WGS) entry which is preliminary data.</text>
</comment>
<dbReference type="InterPro" id="IPR013697">
    <property type="entry name" value="DNA_pol_e_suA_C"/>
</dbReference>
<keyword evidence="6" id="KW-0863">Zinc-finger</keyword>
<dbReference type="InterPro" id="IPR029703">
    <property type="entry name" value="POL2"/>
</dbReference>
<dbReference type="GO" id="GO:0000278">
    <property type="term" value="P:mitotic cell cycle"/>
    <property type="evidence" value="ECO:0007669"/>
    <property type="project" value="TreeGrafter"/>
</dbReference>
<proteinExistence type="inferred from homology"/>
<dbReference type="GO" id="GO:0051539">
    <property type="term" value="F:4 iron, 4 sulfur cluster binding"/>
    <property type="evidence" value="ECO:0007669"/>
    <property type="project" value="UniProtKB-KW"/>
</dbReference>
<accession>A0A4C1UE30</accession>
<reference evidence="8 9" key="1">
    <citation type="journal article" date="2019" name="Commun. Biol.">
        <title>The bagworm genome reveals a unique fibroin gene that provides high tensile strength.</title>
        <authorList>
            <person name="Kono N."/>
            <person name="Nakamura H."/>
            <person name="Ohtoshi R."/>
            <person name="Tomita M."/>
            <person name="Numata K."/>
            <person name="Arakawa K."/>
        </authorList>
    </citation>
    <scope>NUCLEOTIDE SEQUENCE [LARGE SCALE GENOMIC DNA]</scope>
</reference>
<keyword evidence="6" id="KW-0539">Nucleus</keyword>
<dbReference type="GO" id="GO:0006287">
    <property type="term" value="P:base-excision repair, gap-filling"/>
    <property type="evidence" value="ECO:0007669"/>
    <property type="project" value="TreeGrafter"/>
</dbReference>
<evidence type="ECO:0000256" key="3">
    <source>
        <dbReference type="ARBA" id="ARBA00022705"/>
    </source>
</evidence>
<dbReference type="Pfam" id="PF08490">
    <property type="entry name" value="DUF1744"/>
    <property type="match status" value="2"/>
</dbReference>
<name>A0A4C1UE30_EUMVA</name>
<dbReference type="GO" id="GO:0008622">
    <property type="term" value="C:epsilon DNA polymerase complex"/>
    <property type="evidence" value="ECO:0007669"/>
    <property type="project" value="InterPro"/>
</dbReference>
<dbReference type="STRING" id="151549.A0A4C1UE30"/>
<gene>
    <name evidence="8" type="primary">Pole</name>
    <name evidence="8" type="ORF">EVAR_19265_1</name>
</gene>
<evidence type="ECO:0000259" key="7">
    <source>
        <dbReference type="SMART" id="SM01159"/>
    </source>
</evidence>
<keyword evidence="6" id="KW-0479">Metal-binding</keyword>
<sequence>MALFFNFKDDVLPVKHIFLYQHSSLNSNRSMWALILGPTKKAHIIVLDTVKTNQMPNMNVLYAAERTAKINSGTSDNELPGAELTWEVRVESEPRQVHRLIQRALQRYRDEHRGPTFIAVQTAVATPTLLSYVPDLSTFPMVSLHIRDSESLYGTLDWQRIGARAIVRHYLNLDSVMKLMIEQARYYHVPLGNIPADPAIFGADLFYARQLLKHNFVLWCSDLERPDLGGRESDDNRLVSEASELGACSHNASGAYGGVCVELGTDALAVCALLQAHHILQLEGTSVATSFGAQHTNIQDAMASTGYVEFVVQSIRNKELFHGIDITYKKCWSYLLWLDEANYAGVQEKLPEGLEEVGAAELPTTEGTTTQNNEEGSITMYWNLSEWLPAPVREQFAAAVVGFVSAAHVASDRLPALLAGEMSQRLFEITEKINTRMPVLRRADIPLQPGLRDDAFEEGTTPALLFVNSVCKILSLDTALEQEVMLLRRNLLRLIGVGEFSSLAEWREPSASCVLTEVICRVCNHCRDLDLCRDTLRTTRNDLQVCLCATCGTPYDNQQLEWRLTEALNRRAMAFTLQDLICTRCHQVKRENLSVVCECAGDFALMVPLTDINTQLTHIQKHCQIL</sequence>
<keyword evidence="6" id="KW-0004">4Fe-4S</keyword>
<comment type="catalytic activity">
    <reaction evidence="6">
        <text>DNA(n) + a 2'-deoxyribonucleoside 5'-triphosphate = DNA(n+1) + diphosphate</text>
        <dbReference type="Rhea" id="RHEA:22508"/>
        <dbReference type="Rhea" id="RHEA-COMP:17339"/>
        <dbReference type="Rhea" id="RHEA-COMP:17340"/>
        <dbReference type="ChEBI" id="CHEBI:33019"/>
        <dbReference type="ChEBI" id="CHEBI:61560"/>
        <dbReference type="ChEBI" id="CHEBI:173112"/>
        <dbReference type="EC" id="2.7.7.7"/>
    </reaction>
</comment>
<dbReference type="OrthoDB" id="10060449at2759"/>
<keyword evidence="3 6" id="KW-0235">DNA replication</keyword>
<evidence type="ECO:0000313" key="8">
    <source>
        <dbReference type="EMBL" id="GBP24390.1"/>
    </source>
</evidence>
<dbReference type="InterPro" id="IPR054475">
    <property type="entry name" value="Znf-DPOE"/>
</dbReference>
<dbReference type="EC" id="2.7.7.7" evidence="6"/>
<dbReference type="Proteomes" id="UP000299102">
    <property type="component" value="Unassembled WGS sequence"/>
</dbReference>
<dbReference type="AlphaFoldDB" id="A0A4C1UE30"/>
<comment type="cofactor">
    <cofactor evidence="6">
        <name>[4Fe-4S] cluster</name>
        <dbReference type="ChEBI" id="CHEBI:49883"/>
    </cofactor>
</comment>
<feature type="domain" description="DNA polymerase epsilon catalytic subunit A C-terminal" evidence="7">
    <location>
        <begin position="57"/>
        <end position="346"/>
    </location>
</feature>
<evidence type="ECO:0000256" key="2">
    <source>
        <dbReference type="ARBA" id="ARBA00022695"/>
    </source>
</evidence>
<keyword evidence="5 6" id="KW-0238">DNA-binding</keyword>